<sequence>MSLQVPDQKRRYGYHFFDIVGKIFKFHVMTYIGL</sequence>
<gene>
    <name evidence="1" type="ORF">MTR67_034499</name>
</gene>
<name>A0AAF0U8N6_SOLVR</name>
<protein>
    <submittedName>
        <fullName evidence="1">Uncharacterized protein</fullName>
    </submittedName>
</protein>
<evidence type="ECO:0000313" key="1">
    <source>
        <dbReference type="EMBL" id="WMV41114.1"/>
    </source>
</evidence>
<proteinExistence type="predicted"/>
<accession>A0AAF0U8N6</accession>
<evidence type="ECO:0000313" key="2">
    <source>
        <dbReference type="Proteomes" id="UP001234989"/>
    </source>
</evidence>
<dbReference type="Proteomes" id="UP001234989">
    <property type="component" value="Chromosome 8"/>
</dbReference>
<organism evidence="1 2">
    <name type="scientific">Solanum verrucosum</name>
    <dbReference type="NCBI Taxonomy" id="315347"/>
    <lineage>
        <taxon>Eukaryota</taxon>
        <taxon>Viridiplantae</taxon>
        <taxon>Streptophyta</taxon>
        <taxon>Embryophyta</taxon>
        <taxon>Tracheophyta</taxon>
        <taxon>Spermatophyta</taxon>
        <taxon>Magnoliopsida</taxon>
        <taxon>eudicotyledons</taxon>
        <taxon>Gunneridae</taxon>
        <taxon>Pentapetalae</taxon>
        <taxon>asterids</taxon>
        <taxon>lamiids</taxon>
        <taxon>Solanales</taxon>
        <taxon>Solanaceae</taxon>
        <taxon>Solanoideae</taxon>
        <taxon>Solaneae</taxon>
        <taxon>Solanum</taxon>
    </lineage>
</organism>
<keyword evidence="2" id="KW-1185">Reference proteome</keyword>
<dbReference type="AlphaFoldDB" id="A0AAF0U8N6"/>
<dbReference type="EMBL" id="CP133619">
    <property type="protein sequence ID" value="WMV41114.1"/>
    <property type="molecule type" value="Genomic_DNA"/>
</dbReference>
<reference evidence="1" key="1">
    <citation type="submission" date="2023-08" db="EMBL/GenBank/DDBJ databases">
        <title>A de novo genome assembly of Solanum verrucosum Schlechtendal, a Mexican diploid species geographically isolated from the other diploid A-genome species in potato relatives.</title>
        <authorList>
            <person name="Hosaka K."/>
        </authorList>
    </citation>
    <scope>NUCLEOTIDE SEQUENCE</scope>
    <source>
        <tissue evidence="1">Young leaves</tissue>
    </source>
</reference>